<gene>
    <name evidence="2" type="ORF">J2S39_001019</name>
</gene>
<feature type="domain" description="CinA C-terminal" evidence="1">
    <location>
        <begin position="2"/>
        <end position="82"/>
    </location>
</feature>
<reference evidence="2" key="1">
    <citation type="submission" date="2023-07" db="EMBL/GenBank/DDBJ databases">
        <title>Sequencing the genomes of 1000 actinobacteria strains.</title>
        <authorList>
            <person name="Klenk H.-P."/>
        </authorList>
    </citation>
    <scope>NUCLEOTIDE SEQUENCE</scope>
    <source>
        <strain evidence="2">DSM 107476</strain>
    </source>
</reference>
<dbReference type="RefSeq" id="WP_310169167.1">
    <property type="nucleotide sequence ID" value="NZ_JAVDXZ010000001.1"/>
</dbReference>
<accession>A0ABU1ZZM0</accession>
<keyword evidence="3" id="KW-1185">Reference proteome</keyword>
<dbReference type="EMBL" id="JAVDXZ010000001">
    <property type="protein sequence ID" value="MDR7329343.1"/>
    <property type="molecule type" value="Genomic_DNA"/>
</dbReference>
<sequence>MITESAVLQMARGVRELLRTDAAVAVSGAGGPEGQDGQPAGTVWIAVSVGEDTRTEKHLFDGSPEEILARTTTRALTLLRETIKRGSA</sequence>
<dbReference type="InterPro" id="IPR008136">
    <property type="entry name" value="CinA_C"/>
</dbReference>
<dbReference type="Pfam" id="PF02464">
    <property type="entry name" value="CinA"/>
    <property type="match status" value="1"/>
</dbReference>
<comment type="caution">
    <text evidence="2">The sequence shown here is derived from an EMBL/GenBank/DDBJ whole genome shotgun (WGS) entry which is preliminary data.</text>
</comment>
<dbReference type="InterPro" id="IPR036653">
    <property type="entry name" value="CinA-like_C"/>
</dbReference>
<evidence type="ECO:0000313" key="2">
    <source>
        <dbReference type="EMBL" id="MDR7329343.1"/>
    </source>
</evidence>
<dbReference type="Gene3D" id="3.90.950.20">
    <property type="entry name" value="CinA-like"/>
    <property type="match status" value="1"/>
</dbReference>
<evidence type="ECO:0000259" key="1">
    <source>
        <dbReference type="Pfam" id="PF02464"/>
    </source>
</evidence>
<proteinExistence type="predicted"/>
<organism evidence="2 3">
    <name type="scientific">Corynebacterium guangdongense</name>
    <dbReference type="NCBI Taxonomy" id="1783348"/>
    <lineage>
        <taxon>Bacteria</taxon>
        <taxon>Bacillati</taxon>
        <taxon>Actinomycetota</taxon>
        <taxon>Actinomycetes</taxon>
        <taxon>Mycobacteriales</taxon>
        <taxon>Corynebacteriaceae</taxon>
        <taxon>Corynebacterium</taxon>
    </lineage>
</organism>
<dbReference type="SUPFAM" id="SSF142433">
    <property type="entry name" value="CinA-like"/>
    <property type="match status" value="1"/>
</dbReference>
<protein>
    <submittedName>
        <fullName evidence="2">PncC family amidohydrolase</fullName>
    </submittedName>
</protein>
<evidence type="ECO:0000313" key="3">
    <source>
        <dbReference type="Proteomes" id="UP001180840"/>
    </source>
</evidence>
<name>A0ABU1ZZM0_9CORY</name>
<dbReference type="Proteomes" id="UP001180840">
    <property type="component" value="Unassembled WGS sequence"/>
</dbReference>